<dbReference type="Gene3D" id="1.25.10.10">
    <property type="entry name" value="Leucine-rich Repeat Variant"/>
    <property type="match status" value="1"/>
</dbReference>
<dbReference type="InterPro" id="IPR027268">
    <property type="entry name" value="Peptidase_M4/M1_CTD_sf"/>
</dbReference>
<proteinExistence type="inferred from homology"/>
<evidence type="ECO:0000256" key="3">
    <source>
        <dbReference type="ARBA" id="ARBA00010136"/>
    </source>
</evidence>
<feature type="domain" description="Aminopeptidase N-like N-terminal" evidence="14">
    <location>
        <begin position="42"/>
        <end position="227"/>
    </location>
</feature>
<dbReference type="RefSeq" id="WP_101917228.1">
    <property type="nucleotide sequence ID" value="NZ_OENF01000019.1"/>
</dbReference>
<comment type="cofactor">
    <cofactor evidence="2">
        <name>Zn(2+)</name>
        <dbReference type="ChEBI" id="CHEBI:29105"/>
    </cofactor>
</comment>
<evidence type="ECO:0000256" key="12">
    <source>
        <dbReference type="SAM" id="SignalP"/>
    </source>
</evidence>
<evidence type="ECO:0000256" key="1">
    <source>
        <dbReference type="ARBA" id="ARBA00000098"/>
    </source>
</evidence>
<dbReference type="InterPro" id="IPR014782">
    <property type="entry name" value="Peptidase_M1_dom"/>
</dbReference>
<dbReference type="Proteomes" id="UP000234211">
    <property type="component" value="Unassembled WGS sequence"/>
</dbReference>
<protein>
    <recommendedName>
        <fullName evidence="5">Aminopeptidase N</fullName>
        <ecNumber evidence="4">3.4.11.2</ecNumber>
    </recommendedName>
</protein>
<evidence type="ECO:0000256" key="7">
    <source>
        <dbReference type="ARBA" id="ARBA00022670"/>
    </source>
</evidence>
<evidence type="ECO:0000256" key="10">
    <source>
        <dbReference type="ARBA" id="ARBA00022833"/>
    </source>
</evidence>
<dbReference type="EMBL" id="OENF01000019">
    <property type="protein sequence ID" value="SOS74743.1"/>
    <property type="molecule type" value="Genomic_DNA"/>
</dbReference>
<keyword evidence="16" id="KW-1185">Reference proteome</keyword>
<dbReference type="GO" id="GO:0070006">
    <property type="term" value="F:metalloaminopeptidase activity"/>
    <property type="evidence" value="ECO:0007669"/>
    <property type="project" value="TreeGrafter"/>
</dbReference>
<keyword evidence="10" id="KW-0862">Zinc</keyword>
<dbReference type="Pfam" id="PF17900">
    <property type="entry name" value="Peptidase_M1_N"/>
    <property type="match status" value="1"/>
</dbReference>
<sequence>MKFQKAFTSISIVLISFLSSALFSQSATIYKAEKAKIHDLIHTKLKVDFNFKEKQLNGEEWLTVKPHFYQTDKITLDAKAMIIHQISMNNQKLAYNYDDSKLIIDLPRTYKKSEEFTIYIKYTARPEKVQQKGSNAITSAKGLYFINPTGLDKNKPTQIWTQGETEASSCWFPTIDAPNQKTSQEIYITVPNKYVTLSNGKLENQQKNNNGTRTDYWNFKQKHAPYLFFMGVGEYEIIKDNYKNIPVDYYVEKKYAPHAKAIFGNTPEMLAFFSKITGIEYPWNKYAQIVGRDYVSGAMENTTAVIHGEKAYQMPGQLIDENIHENTIAHEAFHHWFGNLVTAESWSNLTVNESFANYSEYLWREYKYGKNDADAHLLEDIEAYKNGQNFDKHLVRFNYHDKEDMFDAVSYNKGGAILHMLRNYLGDDAFYAGLNTYLTTNKYGTAEAHQLRLAFEKVSGKDLNWFFNQWYFNSGHPKLAVSYDYNKLRKTVTVNIKQEQENTFKFPLAIAVFEEGKSQKSQKITRHTVFVESKDASFTFPFVTQPTFIQVNADGVLLCDITENKVLSDYINQLKYAENYQHKKEALVEVAKYQNDKKAFDAIADALKDDFYKIRILALENINLVNKNTKKNVIENIKKIATNDPKTLVKASAIETLGKLTNPELKPVFQKGLQSESYAVLGKSLVAIYYIDKKLAIQKSKTLPVDVKKIIATPLTRIYLDENNQEELPFIAGNVIEGMFLSQDKKIQSLYKKAYDKIASSNNTEAIRNLADDIVAKGTQYKQYNFDKVGVNLLRQVVQKQKIAKQPTKLKNIEIAKIAMAKLLQ</sequence>
<dbReference type="Pfam" id="PF01433">
    <property type="entry name" value="Peptidase_M1"/>
    <property type="match status" value="1"/>
</dbReference>
<evidence type="ECO:0000259" key="13">
    <source>
        <dbReference type="Pfam" id="PF01433"/>
    </source>
</evidence>
<dbReference type="GO" id="GO:0005615">
    <property type="term" value="C:extracellular space"/>
    <property type="evidence" value="ECO:0007669"/>
    <property type="project" value="TreeGrafter"/>
</dbReference>
<dbReference type="GO" id="GO:0016285">
    <property type="term" value="F:alanyl aminopeptidase activity"/>
    <property type="evidence" value="ECO:0007669"/>
    <property type="project" value="UniProtKB-EC"/>
</dbReference>
<dbReference type="EC" id="3.4.11.2" evidence="4"/>
<evidence type="ECO:0000256" key="6">
    <source>
        <dbReference type="ARBA" id="ARBA00022438"/>
    </source>
</evidence>
<keyword evidence="11" id="KW-0482">Metalloprotease</keyword>
<dbReference type="InterPro" id="IPR001930">
    <property type="entry name" value="Peptidase_M1"/>
</dbReference>
<evidence type="ECO:0000256" key="11">
    <source>
        <dbReference type="ARBA" id="ARBA00023049"/>
    </source>
</evidence>
<dbReference type="GO" id="GO:0005737">
    <property type="term" value="C:cytoplasm"/>
    <property type="evidence" value="ECO:0007669"/>
    <property type="project" value="TreeGrafter"/>
</dbReference>
<gene>
    <name evidence="15" type="ORF">TNO020_260174</name>
</gene>
<dbReference type="GO" id="GO:0042277">
    <property type="term" value="F:peptide binding"/>
    <property type="evidence" value="ECO:0007669"/>
    <property type="project" value="TreeGrafter"/>
</dbReference>
<dbReference type="InterPro" id="IPR045357">
    <property type="entry name" value="Aminopeptidase_N-like_N"/>
</dbReference>
<reference evidence="16" key="1">
    <citation type="submission" date="2017-11" db="EMBL/GenBank/DDBJ databases">
        <authorList>
            <person name="Duchaud E."/>
        </authorList>
    </citation>
    <scope>NUCLEOTIDE SEQUENCE [LARGE SCALE GENOMIC DNA]</scope>
    <source>
        <strain evidence="16">Tenacibaculum sp. TNO020</strain>
    </source>
</reference>
<dbReference type="CDD" id="cd09603">
    <property type="entry name" value="M1_APN_like"/>
    <property type="match status" value="1"/>
</dbReference>
<dbReference type="InterPro" id="IPR011989">
    <property type="entry name" value="ARM-like"/>
</dbReference>
<evidence type="ECO:0000313" key="15">
    <source>
        <dbReference type="EMBL" id="SOS74743.1"/>
    </source>
</evidence>
<dbReference type="GO" id="GO:0008270">
    <property type="term" value="F:zinc ion binding"/>
    <property type="evidence" value="ECO:0007669"/>
    <property type="project" value="InterPro"/>
</dbReference>
<dbReference type="GO" id="GO:0016020">
    <property type="term" value="C:membrane"/>
    <property type="evidence" value="ECO:0007669"/>
    <property type="project" value="TreeGrafter"/>
</dbReference>
<dbReference type="InterPro" id="IPR016024">
    <property type="entry name" value="ARM-type_fold"/>
</dbReference>
<comment type="catalytic activity">
    <reaction evidence="1">
        <text>Release of an N-terminal amino acid, Xaa-|-Yaa- from a peptide, amide or arylamide. Xaa is preferably Ala, but may be most amino acids including Pro (slow action). When a terminal hydrophobic residue is followed by a prolyl residue, the two may be released as an intact Xaa-Pro dipeptide.</text>
        <dbReference type="EC" id="3.4.11.2"/>
    </reaction>
</comment>
<dbReference type="PANTHER" id="PTHR11533">
    <property type="entry name" value="PROTEASE M1 ZINC METALLOPROTEASE"/>
    <property type="match status" value="1"/>
</dbReference>
<dbReference type="PANTHER" id="PTHR11533:SF174">
    <property type="entry name" value="PUROMYCIN-SENSITIVE AMINOPEPTIDASE-RELATED"/>
    <property type="match status" value="1"/>
</dbReference>
<comment type="similarity">
    <text evidence="3">Belongs to the peptidase M1 family.</text>
</comment>
<dbReference type="AlphaFoldDB" id="A0A2H1YH00"/>
<feature type="domain" description="Peptidase M1 membrane alanine aminopeptidase" evidence="13">
    <location>
        <begin position="265"/>
        <end position="470"/>
    </location>
</feature>
<dbReference type="SUPFAM" id="SSF63737">
    <property type="entry name" value="Leukotriene A4 hydrolase N-terminal domain"/>
    <property type="match status" value="1"/>
</dbReference>
<evidence type="ECO:0000256" key="4">
    <source>
        <dbReference type="ARBA" id="ARBA00012564"/>
    </source>
</evidence>
<dbReference type="PRINTS" id="PR00756">
    <property type="entry name" value="ALADIPTASE"/>
</dbReference>
<accession>A0A2H1YH00</accession>
<keyword evidence="12" id="KW-0732">Signal</keyword>
<evidence type="ECO:0000259" key="14">
    <source>
        <dbReference type="Pfam" id="PF17900"/>
    </source>
</evidence>
<dbReference type="InterPro" id="IPR042097">
    <property type="entry name" value="Aminopeptidase_N-like_N_sf"/>
</dbReference>
<dbReference type="Gene3D" id="1.10.390.10">
    <property type="entry name" value="Neutral Protease Domain 2"/>
    <property type="match status" value="1"/>
</dbReference>
<organism evidence="15 16">
    <name type="scientific">Tenacibaculum piscium</name>
    <dbReference type="NCBI Taxonomy" id="1458515"/>
    <lineage>
        <taxon>Bacteria</taxon>
        <taxon>Pseudomonadati</taxon>
        <taxon>Bacteroidota</taxon>
        <taxon>Flavobacteriia</taxon>
        <taxon>Flavobacteriales</taxon>
        <taxon>Flavobacteriaceae</taxon>
        <taxon>Tenacibaculum</taxon>
    </lineage>
</organism>
<evidence type="ECO:0000256" key="9">
    <source>
        <dbReference type="ARBA" id="ARBA00022801"/>
    </source>
</evidence>
<keyword evidence="9" id="KW-0378">Hydrolase</keyword>
<feature type="chain" id="PRO_5013736014" description="Aminopeptidase N" evidence="12">
    <location>
        <begin position="27"/>
        <end position="825"/>
    </location>
</feature>
<dbReference type="Gene3D" id="2.60.40.1730">
    <property type="entry name" value="tricorn interacting facor f3 domain"/>
    <property type="match status" value="1"/>
</dbReference>
<dbReference type="GO" id="GO:0043171">
    <property type="term" value="P:peptide catabolic process"/>
    <property type="evidence" value="ECO:0007669"/>
    <property type="project" value="TreeGrafter"/>
</dbReference>
<dbReference type="SUPFAM" id="SSF48371">
    <property type="entry name" value="ARM repeat"/>
    <property type="match status" value="1"/>
</dbReference>
<name>A0A2H1YH00_9FLAO</name>
<keyword evidence="7" id="KW-0645">Protease</keyword>
<dbReference type="InterPro" id="IPR050344">
    <property type="entry name" value="Peptidase_M1_aminopeptidases"/>
</dbReference>
<dbReference type="OrthoDB" id="100605at2"/>
<keyword evidence="8" id="KW-0479">Metal-binding</keyword>
<dbReference type="SUPFAM" id="SSF55486">
    <property type="entry name" value="Metalloproteases ('zincins'), catalytic domain"/>
    <property type="match status" value="1"/>
</dbReference>
<evidence type="ECO:0000313" key="16">
    <source>
        <dbReference type="Proteomes" id="UP000234211"/>
    </source>
</evidence>
<evidence type="ECO:0000256" key="2">
    <source>
        <dbReference type="ARBA" id="ARBA00001947"/>
    </source>
</evidence>
<evidence type="ECO:0000256" key="5">
    <source>
        <dbReference type="ARBA" id="ARBA00015611"/>
    </source>
</evidence>
<dbReference type="GO" id="GO:0006508">
    <property type="term" value="P:proteolysis"/>
    <property type="evidence" value="ECO:0007669"/>
    <property type="project" value="UniProtKB-KW"/>
</dbReference>
<keyword evidence="6" id="KW-0031">Aminopeptidase</keyword>
<feature type="signal peptide" evidence="12">
    <location>
        <begin position="1"/>
        <end position="26"/>
    </location>
</feature>
<evidence type="ECO:0000256" key="8">
    <source>
        <dbReference type="ARBA" id="ARBA00022723"/>
    </source>
</evidence>